<dbReference type="EMBL" id="BMER01000001">
    <property type="protein sequence ID" value="GGG73753.1"/>
    <property type="molecule type" value="Genomic_DNA"/>
</dbReference>
<evidence type="ECO:0000256" key="7">
    <source>
        <dbReference type="ARBA" id="ARBA00038151"/>
    </source>
</evidence>
<feature type="transmembrane region" description="Helical" evidence="10">
    <location>
        <begin position="33"/>
        <end position="50"/>
    </location>
</feature>
<dbReference type="InterPro" id="IPR037185">
    <property type="entry name" value="EmrE-like"/>
</dbReference>
<dbReference type="GO" id="GO:0022857">
    <property type="term" value="F:transmembrane transporter activity"/>
    <property type="evidence" value="ECO:0007669"/>
    <property type="project" value="InterPro"/>
</dbReference>
<proteinExistence type="inferred from homology"/>
<comment type="caution">
    <text evidence="11">The sequence shown here is derived from an EMBL/GenBank/DDBJ whole genome shotgun (WGS) entry which is preliminary data.</text>
</comment>
<dbReference type="InterPro" id="IPR045324">
    <property type="entry name" value="Small_multidrug_res"/>
</dbReference>
<name>A0A917HBV2_9SPHI</name>
<keyword evidence="12" id="KW-1185">Reference proteome</keyword>
<evidence type="ECO:0000256" key="4">
    <source>
        <dbReference type="ARBA" id="ARBA00022692"/>
    </source>
</evidence>
<dbReference type="InterPro" id="IPR000390">
    <property type="entry name" value="Small_drug/metabolite_transptr"/>
</dbReference>
<dbReference type="PANTHER" id="PTHR30561:SF0">
    <property type="entry name" value="GUANIDINIUM EXPORTER"/>
    <property type="match status" value="1"/>
</dbReference>
<keyword evidence="6 10" id="KW-0472">Membrane</keyword>
<dbReference type="FunFam" id="1.10.3730.20:FF:000001">
    <property type="entry name" value="Quaternary ammonium compound resistance transporter SugE"/>
    <property type="match status" value="1"/>
</dbReference>
<evidence type="ECO:0000256" key="2">
    <source>
        <dbReference type="ARBA" id="ARBA00022448"/>
    </source>
</evidence>
<dbReference type="GO" id="GO:1990961">
    <property type="term" value="P:xenobiotic detoxification by transmembrane export across the plasma membrane"/>
    <property type="evidence" value="ECO:0007669"/>
    <property type="project" value="UniProtKB-ARBA"/>
</dbReference>
<evidence type="ECO:0000256" key="8">
    <source>
        <dbReference type="ARBA" id="ARBA00039168"/>
    </source>
</evidence>
<gene>
    <name evidence="11" type="ORF">GCM10007415_01370</name>
</gene>
<dbReference type="GO" id="GO:0005886">
    <property type="term" value="C:plasma membrane"/>
    <property type="evidence" value="ECO:0007669"/>
    <property type="project" value="UniProtKB-SubCell"/>
</dbReference>
<dbReference type="Gene3D" id="1.10.3730.20">
    <property type="match status" value="1"/>
</dbReference>
<evidence type="ECO:0000256" key="1">
    <source>
        <dbReference type="ARBA" id="ARBA00004651"/>
    </source>
</evidence>
<dbReference type="RefSeq" id="WP_188504023.1">
    <property type="nucleotide sequence ID" value="NZ_BMER01000001.1"/>
</dbReference>
<reference evidence="11" key="1">
    <citation type="journal article" date="2014" name="Int. J. Syst. Evol. Microbiol.">
        <title>Complete genome sequence of Corynebacterium casei LMG S-19264T (=DSM 44701T), isolated from a smear-ripened cheese.</title>
        <authorList>
            <consortium name="US DOE Joint Genome Institute (JGI-PGF)"/>
            <person name="Walter F."/>
            <person name="Albersmeier A."/>
            <person name="Kalinowski J."/>
            <person name="Ruckert C."/>
        </authorList>
    </citation>
    <scope>NUCLEOTIDE SEQUENCE</scope>
    <source>
        <strain evidence="11">CGMCC 1.12195</strain>
    </source>
</reference>
<sequence>MNWIILIIAGLFEVGFTTSLGKAKETTGLTSYWWYGSFAVCLTASMVLLIKATQTLPLGTAYAVWTGIGAVGTVLMGILFFNEPATLWRLVFITTLIGSIIGLKVVASH</sequence>
<evidence type="ECO:0000313" key="12">
    <source>
        <dbReference type="Proteomes" id="UP000660862"/>
    </source>
</evidence>
<comment type="subcellular location">
    <subcellularLocation>
        <location evidence="1 9">Cell membrane</location>
        <topology evidence="1 9">Multi-pass membrane protein</topology>
    </subcellularLocation>
</comment>
<dbReference type="AlphaFoldDB" id="A0A917HBV2"/>
<keyword evidence="4 9" id="KW-0812">Transmembrane</keyword>
<organism evidence="11 12">
    <name type="scientific">Parapedobacter pyrenivorans</name>
    <dbReference type="NCBI Taxonomy" id="1305674"/>
    <lineage>
        <taxon>Bacteria</taxon>
        <taxon>Pseudomonadati</taxon>
        <taxon>Bacteroidota</taxon>
        <taxon>Sphingobacteriia</taxon>
        <taxon>Sphingobacteriales</taxon>
        <taxon>Sphingobacteriaceae</taxon>
        <taxon>Parapedobacter</taxon>
    </lineage>
</organism>
<dbReference type="PANTHER" id="PTHR30561">
    <property type="entry name" value="SMR FAMILY PROTON-DEPENDENT DRUG EFFLUX TRANSPORTER SUGE"/>
    <property type="match status" value="1"/>
</dbReference>
<evidence type="ECO:0000256" key="6">
    <source>
        <dbReference type="ARBA" id="ARBA00023136"/>
    </source>
</evidence>
<keyword evidence="3" id="KW-1003">Cell membrane</keyword>
<dbReference type="Pfam" id="PF00893">
    <property type="entry name" value="Multi_Drug_Res"/>
    <property type="match status" value="1"/>
</dbReference>
<feature type="transmembrane region" description="Helical" evidence="10">
    <location>
        <begin position="87"/>
        <end position="107"/>
    </location>
</feature>
<keyword evidence="2" id="KW-0813">Transport</keyword>
<evidence type="ECO:0000313" key="11">
    <source>
        <dbReference type="EMBL" id="GGG73753.1"/>
    </source>
</evidence>
<evidence type="ECO:0000256" key="5">
    <source>
        <dbReference type="ARBA" id="ARBA00022989"/>
    </source>
</evidence>
<evidence type="ECO:0000256" key="10">
    <source>
        <dbReference type="SAM" id="Phobius"/>
    </source>
</evidence>
<reference evidence="11" key="2">
    <citation type="submission" date="2020-09" db="EMBL/GenBank/DDBJ databases">
        <authorList>
            <person name="Sun Q."/>
            <person name="Zhou Y."/>
        </authorList>
    </citation>
    <scope>NUCLEOTIDE SEQUENCE</scope>
    <source>
        <strain evidence="11">CGMCC 1.12195</strain>
    </source>
</reference>
<accession>A0A917HBV2</accession>
<keyword evidence="5 10" id="KW-1133">Transmembrane helix</keyword>
<dbReference type="SUPFAM" id="SSF103481">
    <property type="entry name" value="Multidrug resistance efflux transporter EmrE"/>
    <property type="match status" value="1"/>
</dbReference>
<evidence type="ECO:0000256" key="9">
    <source>
        <dbReference type="RuleBase" id="RU003942"/>
    </source>
</evidence>
<evidence type="ECO:0000256" key="3">
    <source>
        <dbReference type="ARBA" id="ARBA00022475"/>
    </source>
</evidence>
<protein>
    <recommendedName>
        <fullName evidence="8">Guanidinium exporter</fullName>
    </recommendedName>
</protein>
<feature type="transmembrane region" description="Helical" evidence="10">
    <location>
        <begin position="62"/>
        <end position="81"/>
    </location>
</feature>
<comment type="similarity">
    <text evidence="7">Belongs to the drug/metabolite transporter (DMT) superfamily. Small multidrug resistance (SMR) (TC 2.A.7.1) family. Gdx/SugE subfamily.</text>
</comment>
<dbReference type="Proteomes" id="UP000660862">
    <property type="component" value="Unassembled WGS sequence"/>
</dbReference>